<accession>A0A478FU93</accession>
<dbReference type="EMBL" id="BIMN01000007">
    <property type="protein sequence ID" value="GCE64009.1"/>
    <property type="molecule type" value="Genomic_DNA"/>
</dbReference>
<dbReference type="AlphaFoldDB" id="A0A478FU93"/>
<evidence type="ECO:0000313" key="2">
    <source>
        <dbReference type="Proteomes" id="UP000324831"/>
    </source>
</evidence>
<name>A0A478FU93_9MOLU</name>
<dbReference type="Proteomes" id="UP000324831">
    <property type="component" value="Unassembled WGS sequence"/>
</dbReference>
<organism evidence="1 2">
    <name type="scientific">Candidatus Mycoplasma haematohominis</name>
    <dbReference type="NCBI Taxonomy" id="1494318"/>
    <lineage>
        <taxon>Bacteria</taxon>
        <taxon>Bacillati</taxon>
        <taxon>Mycoplasmatota</taxon>
        <taxon>Mollicutes</taxon>
        <taxon>Mycoplasmataceae</taxon>
        <taxon>Mycoplasma</taxon>
    </lineage>
</organism>
<sequence>MSRLVAIAFLTGGTVGGGVFGIEKLTNMTQEVETLNMSTSVYKHKFGGIYAYHFLDTSDTKNDWFWRIRTTEIGNTSSLVEGSFFVTVKEKALSSDENEKYHAYFELKRVCEERYRSDDDSHKKGETYKWTEVWNFCSLNGIRIYIDLDLVTELKKKDYTGKFAADHLDSLIYPWVPLNGWIWQEKADLLSKEETKLVDGSFFTDAKSKTSDEEMINAIKKTCDSKYEEDKPNNMDEKWNEVIKFCGIEVEKEEKEDPKQKD</sequence>
<gene>
    <name evidence="1" type="ORF">MHSWG343_10170</name>
</gene>
<protein>
    <submittedName>
        <fullName evidence="1">Uncharacterized protein</fullName>
    </submittedName>
</protein>
<proteinExistence type="predicted"/>
<reference evidence="1 2" key="1">
    <citation type="submission" date="2019-01" db="EMBL/GenBank/DDBJ databases">
        <title>Draft genome sequences of Candidatus Mycoplasma haemohominis SWG34-3 identified from a patient with pyrexia, anemia and liver dysfunction.</title>
        <authorList>
            <person name="Sekizuka T."/>
            <person name="Hattori N."/>
            <person name="Katano H."/>
            <person name="Takuma T."/>
            <person name="Ito T."/>
            <person name="Arai N."/>
            <person name="Yanai R."/>
            <person name="Ishii S."/>
            <person name="Miura Y."/>
            <person name="Tokunaga T."/>
            <person name="Watanabe H."/>
            <person name="Nomura N."/>
            <person name="Eguchi J."/>
            <person name="Arai T."/>
            <person name="Hasegawa H."/>
            <person name="Nakamaki T."/>
            <person name="Wakita T."/>
            <person name="Niki Y."/>
            <person name="Kuroda M."/>
        </authorList>
    </citation>
    <scope>NUCLEOTIDE SEQUENCE [LARGE SCALE GENOMIC DNA]</scope>
    <source>
        <strain evidence="1">SWG34-3</strain>
    </source>
</reference>
<comment type="caution">
    <text evidence="1">The sequence shown here is derived from an EMBL/GenBank/DDBJ whole genome shotgun (WGS) entry which is preliminary data.</text>
</comment>
<evidence type="ECO:0000313" key="1">
    <source>
        <dbReference type="EMBL" id="GCE64009.1"/>
    </source>
</evidence>